<dbReference type="Proteomes" id="UP000658980">
    <property type="component" value="Unassembled WGS sequence"/>
</dbReference>
<dbReference type="CDD" id="cd05243">
    <property type="entry name" value="SDR_a5"/>
    <property type="match status" value="1"/>
</dbReference>
<dbReference type="Gene3D" id="3.40.50.720">
    <property type="entry name" value="NAD(P)-binding Rossmann-like Domain"/>
    <property type="match status" value="1"/>
</dbReference>
<feature type="domain" description="NAD(P)-binding" evidence="1">
    <location>
        <begin position="8"/>
        <end position="191"/>
    </location>
</feature>
<dbReference type="PANTHER" id="PTHR15020">
    <property type="entry name" value="FLAVIN REDUCTASE-RELATED"/>
    <property type="match status" value="1"/>
</dbReference>
<dbReference type="InterPro" id="IPR036291">
    <property type="entry name" value="NAD(P)-bd_dom_sf"/>
</dbReference>
<evidence type="ECO:0000313" key="3">
    <source>
        <dbReference type="Proteomes" id="UP000658980"/>
    </source>
</evidence>
<protein>
    <submittedName>
        <fullName evidence="2">SDR family oxidoreductase</fullName>
    </submittedName>
</protein>
<name>A0ABR8WFU3_9BACL</name>
<proteinExistence type="predicted"/>
<keyword evidence="3" id="KW-1185">Reference proteome</keyword>
<dbReference type="EMBL" id="JACSPU010000005">
    <property type="protein sequence ID" value="MBD8015931.1"/>
    <property type="molecule type" value="Genomic_DNA"/>
</dbReference>
<dbReference type="PANTHER" id="PTHR15020:SF50">
    <property type="entry name" value="UPF0659 PROTEIN YMR090W"/>
    <property type="match status" value="1"/>
</dbReference>
<evidence type="ECO:0000313" key="2">
    <source>
        <dbReference type="EMBL" id="MBD8015931.1"/>
    </source>
</evidence>
<sequence length="218" mass="23235">MMKVAIIGANGKVGSKLGRILAENGDEPIGFIRKAEQAKQLEAQGIQTVIADLIETDIEEFTRLLKACDAVVFTAGAGGAGDELTTAIDGEGLVKVAKAAEMADVRRFLLVSAFPDAGRGKDMPASFEHYMKIKRQSEVDLVKTALDWTILRPGTLTDDAGNGKVNLGYTLMYDTIAREDVAAVLVELLNYPETAGQILEVVQGDEPIASAVKIKAGK</sequence>
<comment type="caution">
    <text evidence="2">The sequence shown here is derived from an EMBL/GenBank/DDBJ whole genome shotgun (WGS) entry which is preliminary data.</text>
</comment>
<gene>
    <name evidence="2" type="ORF">H9630_13965</name>
</gene>
<dbReference type="Pfam" id="PF13460">
    <property type="entry name" value="NAD_binding_10"/>
    <property type="match status" value="1"/>
</dbReference>
<organism evidence="2 3">
    <name type="scientific">Planococcus wigleyi</name>
    <dbReference type="NCBI Taxonomy" id="2762216"/>
    <lineage>
        <taxon>Bacteria</taxon>
        <taxon>Bacillati</taxon>
        <taxon>Bacillota</taxon>
        <taxon>Bacilli</taxon>
        <taxon>Bacillales</taxon>
        <taxon>Caryophanaceae</taxon>
        <taxon>Planococcus</taxon>
    </lineage>
</organism>
<accession>A0ABR8WFU3</accession>
<dbReference type="SUPFAM" id="SSF51735">
    <property type="entry name" value="NAD(P)-binding Rossmann-fold domains"/>
    <property type="match status" value="1"/>
</dbReference>
<reference evidence="2 3" key="1">
    <citation type="submission" date="2020-08" db="EMBL/GenBank/DDBJ databases">
        <title>A Genomic Blueprint of the Chicken Gut Microbiome.</title>
        <authorList>
            <person name="Gilroy R."/>
            <person name="Ravi A."/>
            <person name="Getino M."/>
            <person name="Pursley I."/>
            <person name="Horton D.L."/>
            <person name="Alikhan N.-F."/>
            <person name="Baker D."/>
            <person name="Gharbi K."/>
            <person name="Hall N."/>
            <person name="Watson M."/>
            <person name="Adriaenssens E.M."/>
            <person name="Foster-Nyarko E."/>
            <person name="Jarju S."/>
            <person name="Secka A."/>
            <person name="Antonio M."/>
            <person name="Oren A."/>
            <person name="Chaudhuri R."/>
            <person name="La Ragione R.M."/>
            <person name="Hildebrand F."/>
            <person name="Pallen M.J."/>
        </authorList>
    </citation>
    <scope>NUCLEOTIDE SEQUENCE [LARGE SCALE GENOMIC DNA]</scope>
    <source>
        <strain evidence="2 3">Sa1BUA13</strain>
    </source>
</reference>
<evidence type="ECO:0000259" key="1">
    <source>
        <dbReference type="Pfam" id="PF13460"/>
    </source>
</evidence>
<dbReference type="InterPro" id="IPR016040">
    <property type="entry name" value="NAD(P)-bd_dom"/>
</dbReference>